<dbReference type="PANTHER" id="PTHR21308">
    <property type="entry name" value="PHYTANOYL-COA ALPHA-HYDROXYLASE"/>
    <property type="match status" value="1"/>
</dbReference>
<dbReference type="PANTHER" id="PTHR21308:SF1">
    <property type="entry name" value="PHYTANOYL-COA DIOXYGENASE, PEROXISOMAL"/>
    <property type="match status" value="1"/>
</dbReference>
<dbReference type="InterPro" id="IPR047128">
    <property type="entry name" value="PhyH"/>
</dbReference>
<dbReference type="GO" id="GO:0001561">
    <property type="term" value="P:fatty acid alpha-oxidation"/>
    <property type="evidence" value="ECO:0007669"/>
    <property type="project" value="InterPro"/>
</dbReference>
<dbReference type="SUPFAM" id="SSF51197">
    <property type="entry name" value="Clavaminate synthase-like"/>
    <property type="match status" value="1"/>
</dbReference>
<dbReference type="InterPro" id="IPR008775">
    <property type="entry name" value="Phytyl_CoA_dOase-like"/>
</dbReference>
<dbReference type="Proteomes" id="UP000838756">
    <property type="component" value="Unassembled WGS sequence"/>
</dbReference>
<dbReference type="GO" id="GO:0048244">
    <property type="term" value="F:phytanoyl-CoA dioxygenase activity"/>
    <property type="evidence" value="ECO:0007669"/>
    <property type="project" value="UniProtKB-EC"/>
</dbReference>
<evidence type="ECO:0000313" key="6">
    <source>
        <dbReference type="Proteomes" id="UP000838756"/>
    </source>
</evidence>
<sequence length="193" mass="21871">MQIASEMAETYTISTEERQFYEDNGYLVIKGLIDFTCLYGCKQRFINICKGVVDRGGMVLVKEPSLAAKGAKGEQLINKDLYYFPFRPAEKIIAAWTAIDDVTIDNGCLYVVPGSHKRNILYEHGNLPGYRKSLTAHYAHEDCHYIDVSRTVQEPIAREVEAEAERRGFRLSFADVWQYKSKSIASSGLQSKL</sequence>
<evidence type="ECO:0000313" key="5">
    <source>
        <dbReference type="EMBL" id="CAH2237973.1"/>
    </source>
</evidence>
<evidence type="ECO:0000256" key="2">
    <source>
        <dbReference type="ARBA" id="ARBA00034809"/>
    </source>
</evidence>
<dbReference type="OrthoDB" id="445007at2759"/>
<evidence type="ECO:0000256" key="3">
    <source>
        <dbReference type="ARBA" id="ARBA00034921"/>
    </source>
</evidence>
<dbReference type="AlphaFoldDB" id="A0A8S4RKZ4"/>
<dbReference type="Pfam" id="PF05721">
    <property type="entry name" value="PhyH"/>
    <property type="match status" value="1"/>
</dbReference>
<reference evidence="5" key="1">
    <citation type="submission" date="2022-03" db="EMBL/GenBank/DDBJ databases">
        <authorList>
            <person name="Lindestad O."/>
        </authorList>
    </citation>
    <scope>NUCLEOTIDE SEQUENCE</scope>
</reference>
<dbReference type="Gene3D" id="2.60.120.620">
    <property type="entry name" value="q2cbj1_9rhob like domain"/>
    <property type="match status" value="2"/>
</dbReference>
<comment type="similarity">
    <text evidence="1">Belongs to the PhyH family.</text>
</comment>
<dbReference type="EC" id="1.14.11.18" evidence="2"/>
<evidence type="ECO:0000256" key="1">
    <source>
        <dbReference type="ARBA" id="ARBA00005830"/>
    </source>
</evidence>
<evidence type="ECO:0000256" key="4">
    <source>
        <dbReference type="ARBA" id="ARBA00034924"/>
    </source>
</evidence>
<accession>A0A8S4RKZ4</accession>
<name>A0A8S4RKZ4_9NEOP</name>
<protein>
    <recommendedName>
        <fullName evidence="2">phytanoyl-CoA dioxygenase</fullName>
        <ecNumber evidence="2">1.14.11.18</ecNumber>
    </recommendedName>
    <alternativeName>
        <fullName evidence="3">Phytanic acid oxidase</fullName>
    </alternativeName>
    <alternativeName>
        <fullName evidence="4">Phytanoyl-CoA alpha-hydroxylase</fullName>
    </alternativeName>
</protein>
<comment type="caution">
    <text evidence="5">The sequence shown here is derived from an EMBL/GenBank/DDBJ whole genome shotgun (WGS) entry which is preliminary data.</text>
</comment>
<keyword evidence="6" id="KW-1185">Reference proteome</keyword>
<proteinExistence type="inferred from homology"/>
<organism evidence="5 6">
    <name type="scientific">Pararge aegeria aegeria</name>
    <dbReference type="NCBI Taxonomy" id="348720"/>
    <lineage>
        <taxon>Eukaryota</taxon>
        <taxon>Metazoa</taxon>
        <taxon>Ecdysozoa</taxon>
        <taxon>Arthropoda</taxon>
        <taxon>Hexapoda</taxon>
        <taxon>Insecta</taxon>
        <taxon>Pterygota</taxon>
        <taxon>Neoptera</taxon>
        <taxon>Endopterygota</taxon>
        <taxon>Lepidoptera</taxon>
        <taxon>Glossata</taxon>
        <taxon>Ditrysia</taxon>
        <taxon>Papilionoidea</taxon>
        <taxon>Nymphalidae</taxon>
        <taxon>Satyrinae</taxon>
        <taxon>Satyrini</taxon>
        <taxon>Parargina</taxon>
        <taxon>Pararge</taxon>
    </lineage>
</organism>
<dbReference type="EMBL" id="CAKXAJ010025311">
    <property type="protein sequence ID" value="CAH2237973.1"/>
    <property type="molecule type" value="Genomic_DNA"/>
</dbReference>
<gene>
    <name evidence="5" type="primary">jg7827</name>
    <name evidence="5" type="ORF">PAEG_LOCUS15133</name>
</gene>